<dbReference type="GO" id="GO:0032217">
    <property type="term" value="F:riboflavin transmembrane transporter activity"/>
    <property type="evidence" value="ECO:0007669"/>
    <property type="project" value="UniProtKB-UniRule"/>
</dbReference>
<dbReference type="InterPro" id="IPR025720">
    <property type="entry name" value="RibU"/>
</dbReference>
<dbReference type="Gene3D" id="1.10.1760.20">
    <property type="match status" value="1"/>
</dbReference>
<evidence type="ECO:0000256" key="3">
    <source>
        <dbReference type="ARBA" id="ARBA00022448"/>
    </source>
</evidence>
<gene>
    <name evidence="10" type="ORF">EF384_02515</name>
</gene>
<dbReference type="Pfam" id="PF12822">
    <property type="entry name" value="ECF_trnsprt"/>
    <property type="match status" value="1"/>
</dbReference>
<evidence type="ECO:0000256" key="2">
    <source>
        <dbReference type="ARBA" id="ARBA00005540"/>
    </source>
</evidence>
<name>A0A3N4GET5_9LACT</name>
<dbReference type="PANTHER" id="PTHR38438">
    <property type="entry name" value="RIBOFLAVIN TRANSPORTER RIBU"/>
    <property type="match status" value="1"/>
</dbReference>
<keyword evidence="3 8" id="KW-0813">Transport</keyword>
<dbReference type="PIRSF" id="PIRSF037778">
    <property type="entry name" value="UCP037778_transp_RibU"/>
    <property type="match status" value="1"/>
</dbReference>
<evidence type="ECO:0000256" key="8">
    <source>
        <dbReference type="PIRNR" id="PIRNR037778"/>
    </source>
</evidence>
<dbReference type="PANTHER" id="PTHR38438:SF1">
    <property type="entry name" value="RIBOFLAVIN TRANSPORTER RIBU"/>
    <property type="match status" value="1"/>
</dbReference>
<evidence type="ECO:0000256" key="9">
    <source>
        <dbReference type="SAM" id="Phobius"/>
    </source>
</evidence>
<dbReference type="RefSeq" id="WP_123779417.1">
    <property type="nucleotide sequence ID" value="NZ_RKMG01000005.1"/>
</dbReference>
<feature type="transmembrane region" description="Helical" evidence="9">
    <location>
        <begin position="123"/>
        <end position="150"/>
    </location>
</feature>
<evidence type="ECO:0000256" key="6">
    <source>
        <dbReference type="ARBA" id="ARBA00022989"/>
    </source>
</evidence>
<evidence type="ECO:0000313" key="11">
    <source>
        <dbReference type="Proteomes" id="UP000273977"/>
    </source>
</evidence>
<dbReference type="GO" id="GO:0005886">
    <property type="term" value="C:plasma membrane"/>
    <property type="evidence" value="ECO:0007669"/>
    <property type="project" value="UniProtKB-SubCell"/>
</dbReference>
<feature type="transmembrane region" description="Helical" evidence="9">
    <location>
        <begin position="9"/>
        <end position="30"/>
    </location>
</feature>
<dbReference type="OrthoDB" id="9809216at2"/>
<reference evidence="10 11" key="1">
    <citation type="submission" date="2018-11" db="EMBL/GenBank/DDBJ databases">
        <title>Aerococcus sp. SJQ22, whole genome shotgun sequence.</title>
        <authorList>
            <person name="Sun L."/>
            <person name="Gao X."/>
            <person name="Chen W."/>
            <person name="Huang K."/>
        </authorList>
    </citation>
    <scope>NUCLEOTIDE SEQUENCE [LARGE SCALE GENOMIC DNA]</scope>
    <source>
        <strain evidence="10 11">SJQ22</strain>
    </source>
</reference>
<comment type="subcellular location">
    <subcellularLocation>
        <location evidence="1">Cell membrane</location>
        <topology evidence="1">Multi-pass membrane protein</topology>
    </subcellularLocation>
</comment>
<comment type="function">
    <text evidence="8">Probably a riboflavin-binding protein that interacts with the energy-coupling factor (ECF) ABC-transporter complex.</text>
</comment>
<evidence type="ECO:0000256" key="7">
    <source>
        <dbReference type="ARBA" id="ARBA00023136"/>
    </source>
</evidence>
<keyword evidence="5 9" id="KW-0812">Transmembrane</keyword>
<feature type="transmembrane region" description="Helical" evidence="9">
    <location>
        <begin position="79"/>
        <end position="100"/>
    </location>
</feature>
<comment type="similarity">
    <text evidence="2 8">Belongs to the prokaryotic riboflavin transporter (P-RFT) (TC 2.A.87) family.</text>
</comment>
<evidence type="ECO:0000313" key="10">
    <source>
        <dbReference type="EMBL" id="RPA61272.1"/>
    </source>
</evidence>
<proteinExistence type="inferred from homology"/>
<keyword evidence="11" id="KW-1185">Reference proteome</keyword>
<feature type="transmembrane region" description="Helical" evidence="9">
    <location>
        <begin position="42"/>
        <end position="67"/>
    </location>
</feature>
<keyword evidence="7 8" id="KW-0472">Membrane</keyword>
<sequence length="206" mass="22558">MGKSNTQQIVLVAIVGAISFILMFVGFPVIPALPFLKVDFSIVPLLLIAFVYGPKGAIGASFIANFLHYMYTGGEMGIPIGDTTAFIATIAYILPIYYILKDQMLAAYTNVGSDVNISHGKTITAYVISILSLTIVMTILNYFVITPFYMQVMNFDVGNMQTYLLAGIVPFNLVKGVLVSLLAHFVLVQTLPTMIRRFGSPQLSRQ</sequence>
<dbReference type="AlphaFoldDB" id="A0A3N4GET5"/>
<feature type="transmembrane region" description="Helical" evidence="9">
    <location>
        <begin position="162"/>
        <end position="187"/>
    </location>
</feature>
<keyword evidence="4 8" id="KW-1003">Cell membrane</keyword>
<protein>
    <recommendedName>
        <fullName evidence="8">Riboflavin transporter</fullName>
    </recommendedName>
</protein>
<dbReference type="InterPro" id="IPR024529">
    <property type="entry name" value="ECF_trnsprt_substrate-spec"/>
</dbReference>
<evidence type="ECO:0000256" key="5">
    <source>
        <dbReference type="ARBA" id="ARBA00022692"/>
    </source>
</evidence>
<accession>A0A3N4GET5</accession>
<evidence type="ECO:0000256" key="4">
    <source>
        <dbReference type="ARBA" id="ARBA00022475"/>
    </source>
</evidence>
<dbReference type="EMBL" id="RKMG01000005">
    <property type="protein sequence ID" value="RPA61272.1"/>
    <property type="molecule type" value="Genomic_DNA"/>
</dbReference>
<evidence type="ECO:0000256" key="1">
    <source>
        <dbReference type="ARBA" id="ARBA00004651"/>
    </source>
</evidence>
<keyword evidence="6 9" id="KW-1133">Transmembrane helix</keyword>
<comment type="caution">
    <text evidence="10">The sequence shown here is derived from an EMBL/GenBank/DDBJ whole genome shotgun (WGS) entry which is preliminary data.</text>
</comment>
<organism evidence="10 11">
    <name type="scientific">Aerococcus agrisoli</name>
    <dbReference type="NCBI Taxonomy" id="2487350"/>
    <lineage>
        <taxon>Bacteria</taxon>
        <taxon>Bacillati</taxon>
        <taxon>Bacillota</taxon>
        <taxon>Bacilli</taxon>
        <taxon>Lactobacillales</taxon>
        <taxon>Aerococcaceae</taxon>
        <taxon>Aerococcus</taxon>
    </lineage>
</organism>
<dbReference type="Proteomes" id="UP000273977">
    <property type="component" value="Unassembled WGS sequence"/>
</dbReference>